<gene>
    <name evidence="7" type="ORF">PCON_14158</name>
</gene>
<dbReference type="GO" id="GO:0005737">
    <property type="term" value="C:cytoplasm"/>
    <property type="evidence" value="ECO:0007669"/>
    <property type="project" value="TreeGrafter"/>
</dbReference>
<feature type="transmembrane region" description="Helical" evidence="5">
    <location>
        <begin position="22"/>
        <end position="44"/>
    </location>
</feature>
<dbReference type="STRING" id="1076935.U4LNF0"/>
<evidence type="ECO:0000256" key="3">
    <source>
        <dbReference type="ARBA" id="ARBA00022989"/>
    </source>
</evidence>
<sequence>MEEEKVAYESISLWLPLPYRVLLLFIIGLWLFSLNLHLFHSVQIDISPFLRYTRSSTESPLHHSVYLFAGILSTIFSLNLLLFWSLTHQSPDLVRQWQILPISLYSIFLLVFLWPTSFLRRGRLRFLRTLRRILIGGIDRDTRFADVLLADALTSYSKVLSDFATVLCMFFSGYSATDPIPDRSCGGAFLVPCVISIPYLIRFRQCITEYQRGAGKMQLLNALKYASAFPVIILGALEKNYMMQEYVTRRELAAGWYIAVVCNSGFAFWWDVSMDWNLSIFSGGSNAEDGPKPWGLRKRLHYKDKGFYYTAILLDLVMRCAWSVKLSVHLDFLNEMEGGIFMLELLEVCRRWVWVFFRVEKEWVAREGGGYEMVNIEEGVGKVEGHVGVNKEARED</sequence>
<dbReference type="Proteomes" id="UP000018144">
    <property type="component" value="Unassembled WGS sequence"/>
</dbReference>
<dbReference type="PANTHER" id="PTHR10783:SF46">
    <property type="entry name" value="PROTEIN ERD1 HOMOLOG 2"/>
    <property type="match status" value="1"/>
</dbReference>
<evidence type="ECO:0000259" key="6">
    <source>
        <dbReference type="PROSITE" id="PS51380"/>
    </source>
</evidence>
<evidence type="ECO:0000313" key="7">
    <source>
        <dbReference type="EMBL" id="CCX33122.1"/>
    </source>
</evidence>
<feature type="domain" description="EXS" evidence="6">
    <location>
        <begin position="182"/>
        <end position="391"/>
    </location>
</feature>
<dbReference type="eggNOG" id="KOG1162">
    <property type="taxonomic scope" value="Eukaryota"/>
</dbReference>
<dbReference type="PROSITE" id="PS51380">
    <property type="entry name" value="EXS"/>
    <property type="match status" value="1"/>
</dbReference>
<dbReference type="GO" id="GO:0016020">
    <property type="term" value="C:membrane"/>
    <property type="evidence" value="ECO:0007669"/>
    <property type="project" value="UniProtKB-SubCell"/>
</dbReference>
<keyword evidence="2 5" id="KW-0812">Transmembrane</keyword>
<evidence type="ECO:0000256" key="4">
    <source>
        <dbReference type="ARBA" id="ARBA00023136"/>
    </source>
</evidence>
<proteinExistence type="predicted"/>
<feature type="transmembrane region" description="Helical" evidence="5">
    <location>
        <begin position="252"/>
        <end position="270"/>
    </location>
</feature>
<dbReference type="PANTHER" id="PTHR10783">
    <property type="entry name" value="XENOTROPIC AND POLYTROPIC RETROVIRUS RECEPTOR 1-RELATED"/>
    <property type="match status" value="1"/>
</dbReference>
<reference evidence="7 8" key="1">
    <citation type="journal article" date="2013" name="PLoS Genet.">
        <title>The genome and development-dependent transcriptomes of Pyronema confluens: a window into fungal evolution.</title>
        <authorList>
            <person name="Traeger S."/>
            <person name="Altegoer F."/>
            <person name="Freitag M."/>
            <person name="Gabaldon T."/>
            <person name="Kempken F."/>
            <person name="Kumar A."/>
            <person name="Marcet-Houben M."/>
            <person name="Poggeler S."/>
            <person name="Stajich J.E."/>
            <person name="Nowrousian M."/>
        </authorList>
    </citation>
    <scope>NUCLEOTIDE SEQUENCE [LARGE SCALE GENOMIC DNA]</scope>
    <source>
        <strain evidence="8">CBS 100304</strain>
        <tissue evidence="7">Vegetative mycelium</tissue>
    </source>
</reference>
<dbReference type="InterPro" id="IPR004342">
    <property type="entry name" value="EXS_C"/>
</dbReference>
<dbReference type="Pfam" id="PF03124">
    <property type="entry name" value="EXS"/>
    <property type="match status" value="1"/>
</dbReference>
<comment type="subcellular location">
    <subcellularLocation>
        <location evidence="1">Membrane</location>
        <topology evidence="1">Multi-pass membrane protein</topology>
    </subcellularLocation>
</comment>
<dbReference type="OrthoDB" id="2159384at2759"/>
<dbReference type="OMA" id="FRRWIWI"/>
<accession>U4LNF0</accession>
<evidence type="ECO:0000256" key="5">
    <source>
        <dbReference type="SAM" id="Phobius"/>
    </source>
</evidence>
<protein>
    <submittedName>
        <fullName evidence="7">Similar to Protein ERD1 homolog 2 acc. no. Q10151</fullName>
    </submittedName>
</protein>
<feature type="transmembrane region" description="Helical" evidence="5">
    <location>
        <begin position="65"/>
        <end position="86"/>
    </location>
</feature>
<keyword evidence="8" id="KW-1185">Reference proteome</keyword>
<evidence type="ECO:0000256" key="2">
    <source>
        <dbReference type="ARBA" id="ARBA00022692"/>
    </source>
</evidence>
<dbReference type="EMBL" id="HF936022">
    <property type="protein sequence ID" value="CCX33122.1"/>
    <property type="molecule type" value="Genomic_DNA"/>
</dbReference>
<dbReference type="AlphaFoldDB" id="U4LNF0"/>
<feature type="transmembrane region" description="Helical" evidence="5">
    <location>
        <begin position="98"/>
        <end position="119"/>
    </location>
</feature>
<name>U4LNF0_PYROM</name>
<organism evidence="7 8">
    <name type="scientific">Pyronema omphalodes (strain CBS 100304)</name>
    <name type="common">Pyronema confluens</name>
    <dbReference type="NCBI Taxonomy" id="1076935"/>
    <lineage>
        <taxon>Eukaryota</taxon>
        <taxon>Fungi</taxon>
        <taxon>Dikarya</taxon>
        <taxon>Ascomycota</taxon>
        <taxon>Pezizomycotina</taxon>
        <taxon>Pezizomycetes</taxon>
        <taxon>Pezizales</taxon>
        <taxon>Pyronemataceae</taxon>
        <taxon>Pyronema</taxon>
    </lineage>
</organism>
<evidence type="ECO:0000313" key="8">
    <source>
        <dbReference type="Proteomes" id="UP000018144"/>
    </source>
</evidence>
<evidence type="ECO:0000256" key="1">
    <source>
        <dbReference type="ARBA" id="ARBA00004141"/>
    </source>
</evidence>
<keyword evidence="4 5" id="KW-0472">Membrane</keyword>
<keyword evidence="3 5" id="KW-1133">Transmembrane helix</keyword>